<dbReference type="STRING" id="857265.WG78_08105"/>
<dbReference type="GO" id="GO:0008033">
    <property type="term" value="P:tRNA processing"/>
    <property type="evidence" value="ECO:0007669"/>
    <property type="project" value="UniProtKB-KW"/>
</dbReference>
<dbReference type="Pfam" id="PF00849">
    <property type="entry name" value="PseudoU_synth_2"/>
    <property type="match status" value="1"/>
</dbReference>
<name>A0A0N0GPG8_9NEIS</name>
<dbReference type="GO" id="GO:0160149">
    <property type="term" value="F:tRNA pseudouridine(65) synthase activity"/>
    <property type="evidence" value="ECO:0007669"/>
    <property type="project" value="UniProtKB-EC"/>
</dbReference>
<dbReference type="Gene3D" id="3.30.2350.10">
    <property type="entry name" value="Pseudouridine synthase"/>
    <property type="match status" value="1"/>
</dbReference>
<organism evidence="11 12">
    <name type="scientific">Amantichitinum ursilacus</name>
    <dbReference type="NCBI Taxonomy" id="857265"/>
    <lineage>
        <taxon>Bacteria</taxon>
        <taxon>Pseudomonadati</taxon>
        <taxon>Pseudomonadota</taxon>
        <taxon>Betaproteobacteria</taxon>
        <taxon>Neisseriales</taxon>
        <taxon>Chitinibacteraceae</taxon>
        <taxon>Amantichitinum</taxon>
    </lineage>
</organism>
<evidence type="ECO:0000313" key="12">
    <source>
        <dbReference type="Proteomes" id="UP000037939"/>
    </source>
</evidence>
<evidence type="ECO:0000256" key="2">
    <source>
        <dbReference type="ARBA" id="ARBA00023235"/>
    </source>
</evidence>
<dbReference type="PANTHER" id="PTHR21600:SF56">
    <property type="entry name" value="TRNA PSEUDOURIDINE SYNTHASE C"/>
    <property type="match status" value="1"/>
</dbReference>
<dbReference type="GO" id="GO:0003723">
    <property type="term" value="F:RNA binding"/>
    <property type="evidence" value="ECO:0007669"/>
    <property type="project" value="InterPro"/>
</dbReference>
<dbReference type="AlphaFoldDB" id="A0A0N0GPG8"/>
<dbReference type="PANTHER" id="PTHR21600">
    <property type="entry name" value="MITOCHONDRIAL RNA PSEUDOURIDINE SYNTHASE"/>
    <property type="match status" value="1"/>
</dbReference>
<dbReference type="InterPro" id="IPR020103">
    <property type="entry name" value="PsdUridine_synth_cat_dom_sf"/>
</dbReference>
<dbReference type="EC" id="5.4.99.26" evidence="5"/>
<evidence type="ECO:0000256" key="8">
    <source>
        <dbReference type="ARBA" id="ARBA00041975"/>
    </source>
</evidence>
<dbReference type="PROSITE" id="PS01129">
    <property type="entry name" value="PSI_RLU"/>
    <property type="match status" value="1"/>
</dbReference>
<evidence type="ECO:0000256" key="6">
    <source>
        <dbReference type="ARBA" id="ARBA00040675"/>
    </source>
</evidence>
<comment type="function">
    <text evidence="4">Responsible for synthesis of pseudouridine from uracil-65 in transfer RNAs.</text>
</comment>
<proteinExistence type="predicted"/>
<accession>A0A0N0GPG8</accession>
<evidence type="ECO:0000256" key="4">
    <source>
        <dbReference type="ARBA" id="ARBA00037670"/>
    </source>
</evidence>
<dbReference type="Proteomes" id="UP000037939">
    <property type="component" value="Unassembled WGS sequence"/>
</dbReference>
<dbReference type="InterPro" id="IPR006145">
    <property type="entry name" value="PsdUridine_synth_RsuA/RluA"/>
</dbReference>
<dbReference type="InterPro" id="IPR006224">
    <property type="entry name" value="PsdUridine_synth_RluA-like_CS"/>
</dbReference>
<keyword evidence="2 11" id="KW-0413">Isomerase</keyword>
<evidence type="ECO:0000256" key="1">
    <source>
        <dbReference type="ARBA" id="ARBA00022694"/>
    </source>
</evidence>
<dbReference type="GO" id="GO:0000455">
    <property type="term" value="P:enzyme-directed rRNA pseudouridine synthesis"/>
    <property type="evidence" value="ECO:0007669"/>
    <property type="project" value="TreeGrafter"/>
</dbReference>
<sequence>MALPIVFMDEQIVAIHKPSGLLVHRSMLDRHETRFAVQLLRDQLGRRVYPAHRLDKGTSGLLLFGLNPEAGRALSLAFEHQHVHKRYHAIVRGWPSDAGVIDHALAKQLDESEIRAGAPQGPIQDAVTEYKTLATTTQPWQIDKYPESRYALVELNPITGRRHQLRRHLKHISHPIIGDATYGKGQHNRKFAEVFGHARLLLACSAMRFPHPVTGETLALTCPLAADFGEVVHGLGWAIPDDLQA</sequence>
<feature type="domain" description="Pseudouridine synthase RsuA/RluA-like" evidence="10">
    <location>
        <begin position="12"/>
        <end position="171"/>
    </location>
</feature>
<dbReference type="SUPFAM" id="SSF55120">
    <property type="entry name" value="Pseudouridine synthase"/>
    <property type="match status" value="1"/>
</dbReference>
<dbReference type="EMBL" id="LAQT01000006">
    <property type="protein sequence ID" value="KPC53468.1"/>
    <property type="molecule type" value="Genomic_DNA"/>
</dbReference>
<protein>
    <recommendedName>
        <fullName evidence="6">tRNA pseudouridine synthase C</fullName>
        <ecNumber evidence="5">5.4.99.26</ecNumber>
    </recommendedName>
    <alternativeName>
        <fullName evidence="8">tRNA pseudouridine(65) synthase</fullName>
    </alternativeName>
    <alternativeName>
        <fullName evidence="9">tRNA pseudouridylate synthase C</fullName>
    </alternativeName>
    <alternativeName>
        <fullName evidence="7">tRNA-uridine isomerase C</fullName>
    </alternativeName>
</protein>
<dbReference type="RefSeq" id="WP_236692001.1">
    <property type="nucleotide sequence ID" value="NZ_LAQT01000006.1"/>
</dbReference>
<dbReference type="PATRIC" id="fig|857265.3.peg.1660"/>
<dbReference type="InterPro" id="IPR050188">
    <property type="entry name" value="RluA_PseudoU_synthase"/>
</dbReference>
<evidence type="ECO:0000256" key="5">
    <source>
        <dbReference type="ARBA" id="ARBA00038943"/>
    </source>
</evidence>
<evidence type="ECO:0000259" key="10">
    <source>
        <dbReference type="Pfam" id="PF00849"/>
    </source>
</evidence>
<gene>
    <name evidence="11" type="primary">truC</name>
    <name evidence="11" type="ORF">WG78_08105</name>
</gene>
<evidence type="ECO:0000256" key="7">
    <source>
        <dbReference type="ARBA" id="ARBA00041803"/>
    </source>
</evidence>
<comment type="caution">
    <text evidence="11">The sequence shown here is derived from an EMBL/GenBank/DDBJ whole genome shotgun (WGS) entry which is preliminary data.</text>
</comment>
<evidence type="ECO:0000313" key="11">
    <source>
        <dbReference type="EMBL" id="KPC53468.1"/>
    </source>
</evidence>
<keyword evidence="12" id="KW-1185">Reference proteome</keyword>
<evidence type="ECO:0000256" key="9">
    <source>
        <dbReference type="ARBA" id="ARBA00043049"/>
    </source>
</evidence>
<comment type="catalytic activity">
    <reaction evidence="3">
        <text>uridine(65) in tRNA = pseudouridine(65) in tRNA</text>
        <dbReference type="Rhea" id="RHEA:42536"/>
        <dbReference type="Rhea" id="RHEA-COMP:10103"/>
        <dbReference type="Rhea" id="RHEA-COMP:10104"/>
        <dbReference type="ChEBI" id="CHEBI:65314"/>
        <dbReference type="ChEBI" id="CHEBI:65315"/>
        <dbReference type="EC" id="5.4.99.26"/>
    </reaction>
</comment>
<evidence type="ECO:0000256" key="3">
    <source>
        <dbReference type="ARBA" id="ARBA00036607"/>
    </source>
</evidence>
<keyword evidence="1" id="KW-0819">tRNA processing</keyword>
<reference evidence="11 12" key="1">
    <citation type="submission" date="2015-07" db="EMBL/GenBank/DDBJ databases">
        <title>Draft genome sequence of the Amantichitinum ursilacus IGB-41, a new chitin-degrading bacterium.</title>
        <authorList>
            <person name="Kirstahler P."/>
            <person name="Guenther M."/>
            <person name="Grumaz C."/>
            <person name="Rupp S."/>
            <person name="Zibek S."/>
            <person name="Sohn K."/>
        </authorList>
    </citation>
    <scope>NUCLEOTIDE SEQUENCE [LARGE SCALE GENOMIC DNA]</scope>
    <source>
        <strain evidence="11 12">IGB-41</strain>
    </source>
</reference>